<proteinExistence type="predicted"/>
<dbReference type="STRING" id="1080227.A8L45_20245"/>
<gene>
    <name evidence="1" type="ORF">A8L45_20245</name>
</gene>
<reference evidence="1 2" key="1">
    <citation type="submission" date="2016-05" db="EMBL/GenBank/DDBJ databases">
        <title>Genomic Taxonomy of the Vibrionaceae.</title>
        <authorList>
            <person name="Gomez-Gil B."/>
            <person name="Enciso-Ibarra J."/>
        </authorList>
    </citation>
    <scope>NUCLEOTIDE SEQUENCE [LARGE SCALE GENOMIC DNA]</scope>
    <source>
        <strain evidence="1 2">CAIM 1920</strain>
    </source>
</reference>
<dbReference type="EMBL" id="LYBM01000053">
    <property type="protein sequence ID" value="ODA30470.1"/>
    <property type="molecule type" value="Genomic_DNA"/>
</dbReference>
<evidence type="ECO:0000313" key="1">
    <source>
        <dbReference type="EMBL" id="ODA30470.1"/>
    </source>
</evidence>
<organism evidence="1 2">
    <name type="scientific">Veronia pacifica</name>
    <dbReference type="NCBI Taxonomy" id="1080227"/>
    <lineage>
        <taxon>Bacteria</taxon>
        <taxon>Pseudomonadati</taxon>
        <taxon>Pseudomonadota</taxon>
        <taxon>Gammaproteobacteria</taxon>
        <taxon>Vibrionales</taxon>
        <taxon>Vibrionaceae</taxon>
        <taxon>Veronia</taxon>
    </lineage>
</organism>
<accession>A0A1C3EB96</accession>
<comment type="caution">
    <text evidence="1">The sequence shown here is derived from an EMBL/GenBank/DDBJ whole genome shotgun (WGS) entry which is preliminary data.</text>
</comment>
<dbReference type="Proteomes" id="UP000094936">
    <property type="component" value="Unassembled WGS sequence"/>
</dbReference>
<protein>
    <submittedName>
        <fullName evidence="1">Uncharacterized protein</fullName>
    </submittedName>
</protein>
<name>A0A1C3EB96_9GAMM</name>
<evidence type="ECO:0000313" key="2">
    <source>
        <dbReference type="Proteomes" id="UP000094936"/>
    </source>
</evidence>
<sequence>MSYLGKPLSFFHCGLSARPDLLQITVAFVEEIFLLLMAAGVNKNGSVYGFLSSLFSFLDFCD</sequence>
<keyword evidence="2" id="KW-1185">Reference proteome</keyword>
<dbReference type="AlphaFoldDB" id="A0A1C3EB96"/>